<sequence>MLRRIAPSTRALRRPPTRPPPRLQRPFASQSNQPAGGSNAAGVIQQIIADHAATAFKATGRFVGYSAIGIVTVGFAIAAGYEGIHHYVEQYALAPETDDDVKKFQWDISEENWHGDPYAGGTDPGLGFVGRHALRAAWMARNWGIGPTEWFASVSQSGHLPPDFDIPLAQSASYLHTTLAIAQEAQRSQQLHPHTIPELQARYASYLERLGGDYLPISFENFLRAWEGYQGQGLQAARIALRLGDLSSRIKDDEQARKWWKSAMQLCQGQAHPEVGPLLQPSHLPDSPWAQRILASTLVSVSAHMAQTGKLREAQTFEEAALNFLRSAPVPERLEQASPAQALHSFFILHRSSLISIHLAEVLYAQKPKRALPSSIQYLTAAAESSGRVARALAGLPLKVDDPSGASLVPGQDAQLLPTYSNSPNMKVAASRLYRDAKRTSAEAWSLLGVLYERKEGPASKKALECYEMALRWSGKALESEAQLTANESTTESDWDLFVSNYQRAKAASEGKK</sequence>
<keyword evidence="4" id="KW-1185">Reference proteome</keyword>
<evidence type="ECO:0008006" key="5">
    <source>
        <dbReference type="Google" id="ProtNLM"/>
    </source>
</evidence>
<reference evidence="3 4" key="1">
    <citation type="journal article" date="2010" name="Proc. Natl. Acad. Sci. U.S.A.">
        <title>Insights into evolution of multicellular fungi from the assembled chromosomes of the mushroom Coprinopsis cinerea (Coprinus cinereus).</title>
        <authorList>
            <person name="Stajich J.E."/>
            <person name="Wilke S.K."/>
            <person name="Ahren D."/>
            <person name="Au C.H."/>
            <person name="Birren B.W."/>
            <person name="Borodovsky M."/>
            <person name="Burns C."/>
            <person name="Canback B."/>
            <person name="Casselton L.A."/>
            <person name="Cheng C.K."/>
            <person name="Deng J."/>
            <person name="Dietrich F.S."/>
            <person name="Fargo D.C."/>
            <person name="Farman M.L."/>
            <person name="Gathman A.C."/>
            <person name="Goldberg J."/>
            <person name="Guigo R."/>
            <person name="Hoegger P.J."/>
            <person name="Hooker J.B."/>
            <person name="Huggins A."/>
            <person name="James T.Y."/>
            <person name="Kamada T."/>
            <person name="Kilaru S."/>
            <person name="Kodira C."/>
            <person name="Kues U."/>
            <person name="Kupfer D."/>
            <person name="Kwan H.S."/>
            <person name="Lomsadze A."/>
            <person name="Li W."/>
            <person name="Lilly W.W."/>
            <person name="Ma L.J."/>
            <person name="Mackey A.J."/>
            <person name="Manning G."/>
            <person name="Martin F."/>
            <person name="Muraguchi H."/>
            <person name="Natvig D.O."/>
            <person name="Palmerini H."/>
            <person name="Ramesh M.A."/>
            <person name="Rehmeyer C.J."/>
            <person name="Roe B.A."/>
            <person name="Shenoy N."/>
            <person name="Stanke M."/>
            <person name="Ter-Hovhannisyan V."/>
            <person name="Tunlid A."/>
            <person name="Velagapudi R."/>
            <person name="Vision T.J."/>
            <person name="Zeng Q."/>
            <person name="Zolan M.E."/>
            <person name="Pukkila P.J."/>
        </authorList>
    </citation>
    <scope>NUCLEOTIDE SEQUENCE [LARGE SCALE GENOMIC DNA]</scope>
    <source>
        <strain evidence="4">Okayama-7 / 130 / ATCC MYA-4618 / FGSC 9003</strain>
    </source>
</reference>
<evidence type="ECO:0000313" key="3">
    <source>
        <dbReference type="EMBL" id="EFI28379.1"/>
    </source>
</evidence>
<dbReference type="VEuPathDB" id="FungiDB:CC1G_13913"/>
<gene>
    <name evidence="3" type="ORF">CC1G_13913</name>
</gene>
<keyword evidence="2" id="KW-0472">Membrane</keyword>
<dbReference type="RefSeq" id="XP_002911873.1">
    <property type="nucleotide sequence ID" value="XM_002911827.1"/>
</dbReference>
<dbReference type="Proteomes" id="UP000001861">
    <property type="component" value="Unassembled WGS sequence"/>
</dbReference>
<dbReference type="GeneID" id="9379819"/>
<feature type="compositionally biased region" description="Low complexity" evidence="1">
    <location>
        <begin position="1"/>
        <end position="10"/>
    </location>
</feature>
<dbReference type="Gene3D" id="1.25.40.10">
    <property type="entry name" value="Tetratricopeptide repeat domain"/>
    <property type="match status" value="1"/>
</dbReference>
<organism evidence="3 4">
    <name type="scientific">Coprinopsis cinerea (strain Okayama-7 / 130 / ATCC MYA-4618 / FGSC 9003)</name>
    <name type="common">Inky cap fungus</name>
    <name type="synonym">Hormographiella aspergillata</name>
    <dbReference type="NCBI Taxonomy" id="240176"/>
    <lineage>
        <taxon>Eukaryota</taxon>
        <taxon>Fungi</taxon>
        <taxon>Dikarya</taxon>
        <taxon>Basidiomycota</taxon>
        <taxon>Agaricomycotina</taxon>
        <taxon>Agaricomycetes</taxon>
        <taxon>Agaricomycetidae</taxon>
        <taxon>Agaricales</taxon>
        <taxon>Agaricineae</taxon>
        <taxon>Psathyrellaceae</taxon>
        <taxon>Coprinopsis</taxon>
    </lineage>
</organism>
<dbReference type="eggNOG" id="ENOG502S7VV">
    <property type="taxonomic scope" value="Eukaryota"/>
</dbReference>
<protein>
    <recommendedName>
        <fullName evidence="5">TPR repeat-containing protein</fullName>
    </recommendedName>
</protein>
<proteinExistence type="predicted"/>
<keyword evidence="2" id="KW-1133">Transmembrane helix</keyword>
<evidence type="ECO:0000256" key="2">
    <source>
        <dbReference type="SAM" id="Phobius"/>
    </source>
</evidence>
<dbReference type="KEGG" id="cci:CC1G_13913"/>
<name>D6RKY1_COPC7</name>
<feature type="transmembrane region" description="Helical" evidence="2">
    <location>
        <begin position="62"/>
        <end position="81"/>
    </location>
</feature>
<dbReference type="OMA" id="GAHMWVE"/>
<dbReference type="OrthoDB" id="2524554at2759"/>
<feature type="compositionally biased region" description="Polar residues" evidence="1">
    <location>
        <begin position="27"/>
        <end position="36"/>
    </location>
</feature>
<keyword evidence="2" id="KW-0812">Transmembrane</keyword>
<evidence type="ECO:0000256" key="1">
    <source>
        <dbReference type="SAM" id="MobiDB-lite"/>
    </source>
</evidence>
<comment type="caution">
    <text evidence="3">The sequence shown here is derived from an EMBL/GenBank/DDBJ whole genome shotgun (WGS) entry which is preliminary data.</text>
</comment>
<feature type="region of interest" description="Disordered" evidence="1">
    <location>
        <begin position="1"/>
        <end position="38"/>
    </location>
</feature>
<dbReference type="AlphaFoldDB" id="D6RKY1"/>
<dbReference type="InterPro" id="IPR011990">
    <property type="entry name" value="TPR-like_helical_dom_sf"/>
</dbReference>
<dbReference type="HOGENOM" id="CLU_034949_0_0_1"/>
<accession>D6RKY1</accession>
<dbReference type="EMBL" id="AACS02000002">
    <property type="protein sequence ID" value="EFI28379.1"/>
    <property type="molecule type" value="Genomic_DNA"/>
</dbReference>
<evidence type="ECO:0000313" key="4">
    <source>
        <dbReference type="Proteomes" id="UP000001861"/>
    </source>
</evidence>
<dbReference type="InParanoid" id="D6RKY1"/>